<dbReference type="Proteomes" id="UP000477311">
    <property type="component" value="Unassembled WGS sequence"/>
</dbReference>
<feature type="binding site" evidence="14">
    <location>
        <position position="41"/>
    </location>
    <ligand>
        <name>L-threonine</name>
        <dbReference type="ChEBI" id="CHEBI:57926"/>
    </ligand>
</feature>
<dbReference type="GO" id="GO:0006450">
    <property type="term" value="P:regulation of translational fidelity"/>
    <property type="evidence" value="ECO:0007669"/>
    <property type="project" value="TreeGrafter"/>
</dbReference>
<dbReference type="Pfam" id="PF01300">
    <property type="entry name" value="Sua5_yciO_yrdC"/>
    <property type="match status" value="1"/>
</dbReference>
<comment type="function">
    <text evidence="13">Required for the formation of a threonylcarbamoyl group on adenosine at position 37 (t(6)A37) in tRNAs that read codons beginning with adenine.</text>
</comment>
<dbReference type="Pfam" id="PF03481">
    <property type="entry name" value="Sua5_C"/>
    <property type="match status" value="1"/>
</dbReference>
<accession>A0A6M1RSN6</accession>
<evidence type="ECO:0000256" key="10">
    <source>
        <dbReference type="ARBA" id="ARBA00022840"/>
    </source>
</evidence>
<evidence type="ECO:0000256" key="9">
    <source>
        <dbReference type="ARBA" id="ARBA00022741"/>
    </source>
</evidence>
<comment type="subcellular location">
    <subcellularLocation>
        <location evidence="1 13">Cytoplasm</location>
    </subcellularLocation>
</comment>
<dbReference type="FunFam" id="3.90.870.10:FF:000009">
    <property type="entry name" value="Threonylcarbamoyl-AMP synthase, putative"/>
    <property type="match status" value="1"/>
</dbReference>
<evidence type="ECO:0000256" key="8">
    <source>
        <dbReference type="ARBA" id="ARBA00022695"/>
    </source>
</evidence>
<keyword evidence="10 13" id="KW-0067">ATP-binding</keyword>
<organism evidence="16 17">
    <name type="scientific">Limisphaera ngatamarikiensis</name>
    <dbReference type="NCBI Taxonomy" id="1324935"/>
    <lineage>
        <taxon>Bacteria</taxon>
        <taxon>Pseudomonadati</taxon>
        <taxon>Verrucomicrobiota</taxon>
        <taxon>Verrucomicrobiia</taxon>
        <taxon>Limisphaerales</taxon>
        <taxon>Limisphaeraceae</taxon>
        <taxon>Limisphaera</taxon>
    </lineage>
</organism>
<sequence>MTDPDQTLILSADTPERLEEAVRAAAELLRAGNVVALPTETVYGLAANALNPAAVRKIYEIKGRPPSNPLIVHVASLEMARRCAGAWPPAAEALARAFWPGPLTLVLPKTDIIPPEVTAGRPTVALRWPDHALIQAVIRTCGFPLAAPSANLANRVSPTEAGHVAAQLGGRIPLIVDGGPCTVGIESTVLDLTVSPPCILRPGMIHADALAAVLNTPVTRLRSAPDPHAPQASPGLFPKHYAPAAPLLVLRWHNTDDLCRKLRTRGFDPARAHVLAHSRVPDPARVAEVRLLPHEPGAYARALYAAWHRCDQSGAQLIVMEAVPDDPAWAGIADRLQRAQGENAGPA</sequence>
<dbReference type="GO" id="GO:0008033">
    <property type="term" value="P:tRNA processing"/>
    <property type="evidence" value="ECO:0007669"/>
    <property type="project" value="UniProtKB-KW"/>
</dbReference>
<evidence type="ECO:0000313" key="16">
    <source>
        <dbReference type="EMBL" id="NGO37802.1"/>
    </source>
</evidence>
<feature type="binding site" evidence="14">
    <location>
        <position position="73"/>
    </location>
    <ligand>
        <name>L-threonine</name>
        <dbReference type="ChEBI" id="CHEBI:57926"/>
    </ligand>
</feature>
<keyword evidence="6 13" id="KW-0808">Transferase</keyword>
<dbReference type="InterPro" id="IPR005145">
    <property type="entry name" value="Sua5_C"/>
</dbReference>
<comment type="similarity">
    <text evidence="2 13">Belongs to the SUA5 family.</text>
</comment>
<dbReference type="GO" id="GO:0005524">
    <property type="term" value="F:ATP binding"/>
    <property type="evidence" value="ECO:0007669"/>
    <property type="project" value="UniProtKB-UniRule"/>
</dbReference>
<dbReference type="Gene3D" id="3.40.50.11030">
    <property type="entry name" value="Threonylcarbamoyl-AMP synthase, C-terminal domain"/>
    <property type="match status" value="1"/>
</dbReference>
<feature type="binding site" evidence="14">
    <location>
        <position position="149"/>
    </location>
    <ligand>
        <name>ATP</name>
        <dbReference type="ChEBI" id="CHEBI:30616"/>
    </ligand>
</feature>
<evidence type="ECO:0000256" key="13">
    <source>
        <dbReference type="PIRNR" id="PIRNR004930"/>
    </source>
</evidence>
<evidence type="ECO:0000256" key="4">
    <source>
        <dbReference type="ARBA" id="ARBA00015492"/>
    </source>
</evidence>
<dbReference type="EC" id="2.7.7.87" evidence="3 13"/>
<feature type="binding site" evidence="14">
    <location>
        <position position="68"/>
    </location>
    <ligand>
        <name>L-threonine</name>
        <dbReference type="ChEBI" id="CHEBI:57926"/>
    </ligand>
</feature>
<evidence type="ECO:0000313" key="17">
    <source>
        <dbReference type="Proteomes" id="UP000477311"/>
    </source>
</evidence>
<evidence type="ECO:0000259" key="15">
    <source>
        <dbReference type="PROSITE" id="PS51163"/>
    </source>
</evidence>
<feature type="binding site" evidence="14">
    <location>
        <position position="157"/>
    </location>
    <ligand>
        <name>ATP</name>
        <dbReference type="ChEBI" id="CHEBI:30616"/>
    </ligand>
</feature>
<feature type="binding site" evidence="14">
    <location>
        <position position="147"/>
    </location>
    <ligand>
        <name>L-threonine</name>
        <dbReference type="ChEBI" id="CHEBI:57926"/>
    </ligand>
</feature>
<dbReference type="NCBIfam" id="TIGR00057">
    <property type="entry name" value="L-threonylcarbamoyladenylate synthase"/>
    <property type="match status" value="1"/>
</dbReference>
<dbReference type="GO" id="GO:0005737">
    <property type="term" value="C:cytoplasm"/>
    <property type="evidence" value="ECO:0007669"/>
    <property type="project" value="UniProtKB-SubCell"/>
</dbReference>
<dbReference type="GO" id="GO:0000049">
    <property type="term" value="F:tRNA binding"/>
    <property type="evidence" value="ECO:0007669"/>
    <property type="project" value="TreeGrafter"/>
</dbReference>
<evidence type="ECO:0000256" key="5">
    <source>
        <dbReference type="ARBA" id="ARBA00022490"/>
    </source>
</evidence>
<feature type="binding site" evidence="14">
    <location>
        <position position="201"/>
    </location>
    <ligand>
        <name>ATP</name>
        <dbReference type="ChEBI" id="CHEBI:30616"/>
    </ligand>
</feature>
<dbReference type="InterPro" id="IPR010923">
    <property type="entry name" value="T(6)A37_SUA5"/>
</dbReference>
<dbReference type="PANTHER" id="PTHR17490:SF16">
    <property type="entry name" value="THREONYLCARBAMOYL-AMP SYNTHASE"/>
    <property type="match status" value="1"/>
</dbReference>
<dbReference type="PANTHER" id="PTHR17490">
    <property type="entry name" value="SUA5"/>
    <property type="match status" value="1"/>
</dbReference>
<keyword evidence="8 13" id="KW-0548">Nucleotidyltransferase</keyword>
<dbReference type="Gene3D" id="3.90.870.10">
    <property type="entry name" value="DHBP synthase"/>
    <property type="match status" value="1"/>
</dbReference>
<keyword evidence="7 13" id="KW-0819">tRNA processing</keyword>
<evidence type="ECO:0000256" key="11">
    <source>
        <dbReference type="ARBA" id="ARBA00029774"/>
    </source>
</evidence>
<evidence type="ECO:0000256" key="6">
    <source>
        <dbReference type="ARBA" id="ARBA00022679"/>
    </source>
</evidence>
<dbReference type="SUPFAM" id="SSF55821">
    <property type="entry name" value="YrdC/RibB"/>
    <property type="match status" value="1"/>
</dbReference>
<evidence type="ECO:0000256" key="14">
    <source>
        <dbReference type="PIRSR" id="PIRSR004930-1"/>
    </source>
</evidence>
<feature type="binding site" evidence="14">
    <location>
        <position position="241"/>
    </location>
    <ligand>
        <name>ATP</name>
        <dbReference type="ChEBI" id="CHEBI:30616"/>
    </ligand>
</feature>
<keyword evidence="9 13" id="KW-0547">Nucleotide-binding</keyword>
<dbReference type="GO" id="GO:0003725">
    <property type="term" value="F:double-stranded RNA binding"/>
    <property type="evidence" value="ECO:0007669"/>
    <property type="project" value="UniProtKB-UniRule"/>
</dbReference>
<evidence type="ECO:0000256" key="1">
    <source>
        <dbReference type="ARBA" id="ARBA00004496"/>
    </source>
</evidence>
<feature type="binding site" evidence="14">
    <location>
        <position position="127"/>
    </location>
    <ligand>
        <name>L-threonine</name>
        <dbReference type="ChEBI" id="CHEBI:57926"/>
    </ligand>
</feature>
<dbReference type="InterPro" id="IPR038385">
    <property type="entry name" value="Sua5/YwlC_C"/>
</dbReference>
<feature type="domain" description="YrdC-like" evidence="15">
    <location>
        <begin position="19"/>
        <end position="205"/>
    </location>
</feature>
<evidence type="ECO:0000256" key="2">
    <source>
        <dbReference type="ARBA" id="ARBA00007663"/>
    </source>
</evidence>
<evidence type="ECO:0000256" key="12">
    <source>
        <dbReference type="ARBA" id="ARBA00048366"/>
    </source>
</evidence>
<dbReference type="GO" id="GO:0061710">
    <property type="term" value="F:L-threonylcarbamoyladenylate synthase"/>
    <property type="evidence" value="ECO:0007669"/>
    <property type="project" value="UniProtKB-EC"/>
</dbReference>
<reference evidence="16 17" key="1">
    <citation type="submission" date="2020-02" db="EMBL/GenBank/DDBJ databases">
        <title>Draft genome sequence of Limisphaera ngatamarikiensis NGM72.4T, a thermophilic Verrucomicrobia grouped in subdivision 3.</title>
        <authorList>
            <person name="Carere C.R."/>
            <person name="Steen J."/>
            <person name="Hugenholtz P."/>
            <person name="Stott M.B."/>
        </authorList>
    </citation>
    <scope>NUCLEOTIDE SEQUENCE [LARGE SCALE GENOMIC DNA]</scope>
    <source>
        <strain evidence="16 17">NGM72.4</strain>
    </source>
</reference>
<dbReference type="InterPro" id="IPR006070">
    <property type="entry name" value="Sua5-like_dom"/>
</dbReference>
<keyword evidence="5 13" id="KW-0963">Cytoplasm</keyword>
<evidence type="ECO:0000256" key="3">
    <source>
        <dbReference type="ARBA" id="ARBA00012584"/>
    </source>
</evidence>
<keyword evidence="17" id="KW-1185">Reference proteome</keyword>
<name>A0A6M1RSN6_9BACT</name>
<dbReference type="RefSeq" id="WP_165104984.1">
    <property type="nucleotide sequence ID" value="NZ_JAAKYA010000004.1"/>
</dbReference>
<comment type="caution">
    <text evidence="16">The sequence shown here is derived from an EMBL/GenBank/DDBJ whole genome shotgun (WGS) entry which is preliminary data.</text>
</comment>
<gene>
    <name evidence="16" type="ORF">G4L39_00065</name>
</gene>
<protein>
    <recommendedName>
        <fullName evidence="4 13">Threonylcarbamoyl-AMP synthase</fullName>
        <shortName evidence="13">TC-AMP synthase</shortName>
        <ecNumber evidence="3 13">2.7.7.87</ecNumber>
    </recommendedName>
    <alternativeName>
        <fullName evidence="11 13">L-threonylcarbamoyladenylate synthase</fullName>
    </alternativeName>
</protein>
<feature type="binding site" evidence="14">
    <location>
        <position position="64"/>
    </location>
    <ligand>
        <name>ATP</name>
        <dbReference type="ChEBI" id="CHEBI:30616"/>
    </ligand>
</feature>
<feature type="binding site" evidence="14">
    <location>
        <position position="123"/>
    </location>
    <ligand>
        <name>ATP</name>
        <dbReference type="ChEBI" id="CHEBI:30616"/>
    </ligand>
</feature>
<comment type="catalytic activity">
    <reaction evidence="12 13">
        <text>L-threonine + hydrogencarbonate + ATP = L-threonylcarbamoyladenylate + diphosphate + H2O</text>
        <dbReference type="Rhea" id="RHEA:36407"/>
        <dbReference type="ChEBI" id="CHEBI:15377"/>
        <dbReference type="ChEBI" id="CHEBI:17544"/>
        <dbReference type="ChEBI" id="CHEBI:30616"/>
        <dbReference type="ChEBI" id="CHEBI:33019"/>
        <dbReference type="ChEBI" id="CHEBI:57926"/>
        <dbReference type="ChEBI" id="CHEBI:73682"/>
        <dbReference type="EC" id="2.7.7.87"/>
    </reaction>
</comment>
<dbReference type="InterPro" id="IPR017945">
    <property type="entry name" value="DHBP_synth_RibB-like_a/b_dom"/>
</dbReference>
<dbReference type="InterPro" id="IPR050156">
    <property type="entry name" value="TC-AMP_synthase_SUA5"/>
</dbReference>
<feature type="binding site" evidence="14">
    <location>
        <position position="187"/>
    </location>
    <ligand>
        <name>L-threonine</name>
        <dbReference type="ChEBI" id="CHEBI:57926"/>
    </ligand>
</feature>
<dbReference type="AlphaFoldDB" id="A0A6M1RSN6"/>
<dbReference type="PROSITE" id="PS51163">
    <property type="entry name" value="YRDC"/>
    <property type="match status" value="1"/>
</dbReference>
<proteinExistence type="inferred from homology"/>
<dbReference type="EMBL" id="JAAKYA010000004">
    <property type="protein sequence ID" value="NGO37802.1"/>
    <property type="molecule type" value="Genomic_DNA"/>
</dbReference>
<evidence type="ECO:0000256" key="7">
    <source>
        <dbReference type="ARBA" id="ARBA00022694"/>
    </source>
</evidence>
<dbReference type="PIRSF" id="PIRSF004930">
    <property type="entry name" value="Tln_factor_SUA5"/>
    <property type="match status" value="1"/>
</dbReference>